<organism evidence="1 2">
    <name type="scientific">Trifolium medium</name>
    <dbReference type="NCBI Taxonomy" id="97028"/>
    <lineage>
        <taxon>Eukaryota</taxon>
        <taxon>Viridiplantae</taxon>
        <taxon>Streptophyta</taxon>
        <taxon>Embryophyta</taxon>
        <taxon>Tracheophyta</taxon>
        <taxon>Spermatophyta</taxon>
        <taxon>Magnoliopsida</taxon>
        <taxon>eudicotyledons</taxon>
        <taxon>Gunneridae</taxon>
        <taxon>Pentapetalae</taxon>
        <taxon>rosids</taxon>
        <taxon>fabids</taxon>
        <taxon>Fabales</taxon>
        <taxon>Fabaceae</taxon>
        <taxon>Papilionoideae</taxon>
        <taxon>50 kb inversion clade</taxon>
        <taxon>NPAAA clade</taxon>
        <taxon>Hologalegina</taxon>
        <taxon>IRL clade</taxon>
        <taxon>Trifolieae</taxon>
        <taxon>Trifolium</taxon>
    </lineage>
</organism>
<keyword evidence="2" id="KW-1185">Reference proteome</keyword>
<dbReference type="AlphaFoldDB" id="A0A392SNI6"/>
<sequence>EEEDLSEAELVELHGVIADIHSLSRMNANICWQQSRSLWIKERDANSKYFHSVLASRQRGNAISSIQVDDVNLEVVSLIRQAVVSHFASHFKATNVERPGV</sequence>
<comment type="caution">
    <text evidence="1">The sequence shown here is derived from an EMBL/GenBank/DDBJ whole genome shotgun (WGS) entry which is preliminary data.</text>
</comment>
<evidence type="ECO:0000313" key="2">
    <source>
        <dbReference type="Proteomes" id="UP000265520"/>
    </source>
</evidence>
<name>A0A392SNI6_9FABA</name>
<keyword evidence="1" id="KW-0378">Hydrolase</keyword>
<keyword evidence="1" id="KW-0269">Exonuclease</keyword>
<feature type="non-terminal residue" evidence="1">
    <location>
        <position position="101"/>
    </location>
</feature>
<feature type="non-terminal residue" evidence="1">
    <location>
        <position position="1"/>
    </location>
</feature>
<proteinExistence type="predicted"/>
<dbReference type="GO" id="GO:0004519">
    <property type="term" value="F:endonuclease activity"/>
    <property type="evidence" value="ECO:0007669"/>
    <property type="project" value="UniProtKB-KW"/>
</dbReference>
<dbReference type="GO" id="GO:0004527">
    <property type="term" value="F:exonuclease activity"/>
    <property type="evidence" value="ECO:0007669"/>
    <property type="project" value="UniProtKB-KW"/>
</dbReference>
<dbReference type="Proteomes" id="UP000265520">
    <property type="component" value="Unassembled WGS sequence"/>
</dbReference>
<reference evidence="1 2" key="1">
    <citation type="journal article" date="2018" name="Front. Plant Sci.">
        <title>Red Clover (Trifolium pratense) and Zigzag Clover (T. medium) - A Picture of Genomic Similarities and Differences.</title>
        <authorList>
            <person name="Dluhosova J."/>
            <person name="Istvanek J."/>
            <person name="Nedelnik J."/>
            <person name="Repkova J."/>
        </authorList>
    </citation>
    <scope>NUCLEOTIDE SEQUENCE [LARGE SCALE GENOMIC DNA]</scope>
    <source>
        <strain evidence="2">cv. 10/8</strain>
        <tissue evidence="1">Leaf</tissue>
    </source>
</reference>
<keyword evidence="1" id="KW-0255">Endonuclease</keyword>
<keyword evidence="1" id="KW-0540">Nuclease</keyword>
<accession>A0A392SNI6</accession>
<protein>
    <submittedName>
        <fullName evidence="1">Endonuclease/exonuclease/phosphatase family protein</fullName>
    </submittedName>
</protein>
<dbReference type="EMBL" id="LXQA010401970">
    <property type="protein sequence ID" value="MCI49490.1"/>
    <property type="molecule type" value="Genomic_DNA"/>
</dbReference>
<evidence type="ECO:0000313" key="1">
    <source>
        <dbReference type="EMBL" id="MCI49490.1"/>
    </source>
</evidence>